<keyword evidence="13" id="KW-1185">Reference proteome</keyword>
<evidence type="ECO:0000256" key="3">
    <source>
        <dbReference type="ARBA" id="ARBA00022448"/>
    </source>
</evidence>
<dbReference type="Proteomes" id="UP000078595">
    <property type="component" value="Chromosome 1"/>
</dbReference>
<feature type="transmembrane region" description="Helical" evidence="10">
    <location>
        <begin position="679"/>
        <end position="698"/>
    </location>
</feature>
<sequence length="819" mass="92604">MSVVDHGTTARNRFSQEHQAYNSDYTHDYNQDPPISEVPLQDDSPTPSSPESRDDYKEKDRDVEKASQEYDLPPANIAILEKEELTPDRAFDVLVEGDQSPFPEVAACVPNWDDTTALCNTVRAWILITIFVIVFAGANQFFGLRYPSLTIGYVVAQLLVHPIGKAWEKLPRWRVPLGPLTFDVNPGPWSIKEHSLIAICVNLTGGTAYAMGSLVAIVSPVYWNRDYGPGFSFLYLLTTQSLGFGLAGLCRRWLVYPAALIWPSSLPSTVLLRALHEPQDHSPANGWTITRYKYFIYLTIGAFTWFWFPDYIWTSLSTFAFITWLAPNNQKVNAIFGMSSGLGLLPISFDWTQITYAFSPASPLTTPWYITCNAYATIVIFYLLLSPILYYTNVWQSAHLPLLSSSTFDNTGKTYNVSRVVNKLTLDFELDKYKEYSPMYVSMSYSLTYGLSFAAVTAVCFYTVLYNGKEIWARFKDAKHGGEDIHKRLMASYKEVPEWWYGILTLVVLGLGIFTTTYWDTGLPAWGFIFICFGMGVLLIVPEGILEGTTNQRIFLNIITELIAGYIWPGKPIANMMVKMYGYNTVKHGMDFAQDLKLGQYMKVPPRTLFSAQVYSTILAAAVQTGVLRWMIGHIEDLCSPTNKNRFTCAGAKVVYNASIIWGTIGPQRMFQSGQTYNALMYFFLIGPIVTVAVWLLYRRYPKSWLKYVNIPIFFNAAGNIPPATTTQYSLWFICGFFFNYLLRKRAFAWWKRYNYLTQAALDTGTALATIIIFFALSYNNITFKWWGNTVGSNTMDAKGTPWIAVPSGTHFGPGPGEF</sequence>
<feature type="region of interest" description="Disordered" evidence="9">
    <location>
        <begin position="1"/>
        <end position="68"/>
    </location>
</feature>
<reference evidence="11" key="1">
    <citation type="submission" date="2013-07" db="EMBL/GenBank/DDBJ databases">
        <title>The Genome Sequence of Cryptococcus dejecticola CBS10117.</title>
        <authorList>
            <consortium name="The Broad Institute Genome Sequencing Platform"/>
            <person name="Cuomo C."/>
            <person name="Litvintseva A."/>
            <person name="Chen Y."/>
            <person name="Heitman J."/>
            <person name="Sun S."/>
            <person name="Springer D."/>
            <person name="Dromer F."/>
            <person name="Young S.K."/>
            <person name="Zeng Q."/>
            <person name="Gargeya S."/>
            <person name="Fitzgerald M."/>
            <person name="Abouelleil A."/>
            <person name="Alvarado L."/>
            <person name="Berlin A.M."/>
            <person name="Chapman S.B."/>
            <person name="Dewar J."/>
            <person name="Goldberg J."/>
            <person name="Griggs A."/>
            <person name="Gujja S."/>
            <person name="Hansen M."/>
            <person name="Howarth C."/>
            <person name="Imamovic A."/>
            <person name="Larimer J."/>
            <person name="McCowan C."/>
            <person name="Murphy C."/>
            <person name="Pearson M."/>
            <person name="Priest M."/>
            <person name="Roberts A."/>
            <person name="Saif S."/>
            <person name="Shea T."/>
            <person name="Sykes S."/>
            <person name="Wortman J."/>
            <person name="Nusbaum C."/>
            <person name="Birren B."/>
        </authorList>
    </citation>
    <scope>NUCLEOTIDE SEQUENCE [LARGE SCALE GENOMIC DNA]</scope>
    <source>
        <strain evidence="11">CBS 10117</strain>
    </source>
</reference>
<dbReference type="VEuPathDB" id="FungiDB:I303_00532"/>
<dbReference type="EMBL" id="CP144530">
    <property type="protein sequence ID" value="WWC57996.1"/>
    <property type="molecule type" value="Genomic_DNA"/>
</dbReference>
<evidence type="ECO:0000256" key="5">
    <source>
        <dbReference type="ARBA" id="ARBA00022856"/>
    </source>
</evidence>
<comment type="similarity">
    <text evidence="2">Belongs to the oligopeptide OPT transporter family.</text>
</comment>
<feature type="transmembrane region" description="Helical" evidence="10">
    <location>
        <begin position="255"/>
        <end position="275"/>
    </location>
</feature>
<reference evidence="12" key="2">
    <citation type="submission" date="2013-07" db="EMBL/GenBank/DDBJ databases">
        <authorList>
            <consortium name="The Broad Institute Genome Sequencing Platform"/>
            <person name="Cuomo C."/>
            <person name="Litvintseva A."/>
            <person name="Chen Y."/>
            <person name="Heitman J."/>
            <person name="Sun S."/>
            <person name="Springer D."/>
            <person name="Dromer F."/>
            <person name="Young S.K."/>
            <person name="Zeng Q."/>
            <person name="Gargeya S."/>
            <person name="Fitzgerald M."/>
            <person name="Abouelleil A."/>
            <person name="Alvarado L."/>
            <person name="Berlin A.M."/>
            <person name="Chapman S.B."/>
            <person name="Dewar J."/>
            <person name="Goldberg J."/>
            <person name="Griggs A."/>
            <person name="Gujja S."/>
            <person name="Hansen M."/>
            <person name="Howarth C."/>
            <person name="Imamovic A."/>
            <person name="Larimer J."/>
            <person name="McCowan C."/>
            <person name="Murphy C."/>
            <person name="Pearson M."/>
            <person name="Priest M."/>
            <person name="Roberts A."/>
            <person name="Saif S."/>
            <person name="Shea T."/>
            <person name="Sykes S."/>
            <person name="Wortman J."/>
            <person name="Nusbaum C."/>
            <person name="Birren B."/>
        </authorList>
    </citation>
    <scope>NUCLEOTIDE SEQUENCE</scope>
    <source>
        <strain evidence="12">CBS 10117</strain>
    </source>
</reference>
<feature type="transmembrane region" description="Helical" evidence="10">
    <location>
        <begin position="124"/>
        <end position="142"/>
    </location>
</feature>
<feature type="transmembrane region" description="Helical" evidence="10">
    <location>
        <begin position="230"/>
        <end position="249"/>
    </location>
</feature>
<dbReference type="NCBIfam" id="TIGR00727">
    <property type="entry name" value="ISP4_OPT"/>
    <property type="match status" value="1"/>
</dbReference>
<feature type="transmembrane region" description="Helical" evidence="10">
    <location>
        <begin position="525"/>
        <end position="546"/>
    </location>
</feature>
<keyword evidence="8 10" id="KW-0472">Membrane</keyword>
<dbReference type="OrthoDB" id="9986677at2759"/>
<evidence type="ECO:0000256" key="1">
    <source>
        <dbReference type="ARBA" id="ARBA00004141"/>
    </source>
</evidence>
<keyword evidence="6" id="KW-0653">Protein transport</keyword>
<evidence type="ECO:0000313" key="13">
    <source>
        <dbReference type="Proteomes" id="UP000078595"/>
    </source>
</evidence>
<dbReference type="InterPro" id="IPR004813">
    <property type="entry name" value="OPT"/>
</dbReference>
<evidence type="ECO:0000256" key="2">
    <source>
        <dbReference type="ARBA" id="ARBA00008807"/>
    </source>
</evidence>
<dbReference type="AlphaFoldDB" id="A0A1A6AF68"/>
<evidence type="ECO:0000256" key="7">
    <source>
        <dbReference type="ARBA" id="ARBA00022989"/>
    </source>
</evidence>
<keyword evidence="7 10" id="KW-1133">Transmembrane helix</keyword>
<evidence type="ECO:0000256" key="10">
    <source>
        <dbReference type="SAM" id="Phobius"/>
    </source>
</evidence>
<evidence type="ECO:0000256" key="9">
    <source>
        <dbReference type="SAM" id="MobiDB-lite"/>
    </source>
</evidence>
<proteinExistence type="inferred from homology"/>
<accession>A0A1A6AF68</accession>
<feature type="transmembrane region" description="Helical" evidence="10">
    <location>
        <begin position="726"/>
        <end position="743"/>
    </location>
</feature>
<dbReference type="PANTHER" id="PTHR22601">
    <property type="entry name" value="ISP4 LIKE PROTEIN"/>
    <property type="match status" value="1"/>
</dbReference>
<evidence type="ECO:0000313" key="11">
    <source>
        <dbReference type="EMBL" id="OBR88715.1"/>
    </source>
</evidence>
<feature type="transmembrane region" description="Helical" evidence="10">
    <location>
        <begin position="755"/>
        <end position="777"/>
    </location>
</feature>
<dbReference type="GO" id="GO:0016020">
    <property type="term" value="C:membrane"/>
    <property type="evidence" value="ECO:0007669"/>
    <property type="project" value="UniProtKB-SubCell"/>
</dbReference>
<dbReference type="GO" id="GO:0035673">
    <property type="term" value="F:oligopeptide transmembrane transporter activity"/>
    <property type="evidence" value="ECO:0007669"/>
    <property type="project" value="InterPro"/>
</dbReference>
<dbReference type="NCBIfam" id="TIGR00728">
    <property type="entry name" value="OPT_sfam"/>
    <property type="match status" value="1"/>
</dbReference>
<name>A0A1A6AF68_9TREE</name>
<evidence type="ECO:0000256" key="6">
    <source>
        <dbReference type="ARBA" id="ARBA00022927"/>
    </source>
</evidence>
<feature type="compositionally biased region" description="Polar residues" evidence="9">
    <location>
        <begin position="9"/>
        <end position="24"/>
    </location>
</feature>
<dbReference type="GeneID" id="28964231"/>
<evidence type="ECO:0000256" key="4">
    <source>
        <dbReference type="ARBA" id="ARBA00022692"/>
    </source>
</evidence>
<dbReference type="KEGG" id="kdj:28964231"/>
<evidence type="ECO:0000313" key="12">
    <source>
        <dbReference type="EMBL" id="WWC57996.1"/>
    </source>
</evidence>
<feature type="transmembrane region" description="Helical" evidence="10">
    <location>
        <begin position="196"/>
        <end position="218"/>
    </location>
</feature>
<keyword evidence="3" id="KW-0813">Transport</keyword>
<dbReference type="RefSeq" id="XP_018266557.1">
    <property type="nucleotide sequence ID" value="XM_018403903.1"/>
</dbReference>
<dbReference type="EMBL" id="KI894027">
    <property type="protein sequence ID" value="OBR88715.1"/>
    <property type="molecule type" value="Genomic_DNA"/>
</dbReference>
<feature type="transmembrane region" description="Helical" evidence="10">
    <location>
        <begin position="368"/>
        <end position="391"/>
    </location>
</feature>
<keyword evidence="5" id="KW-0571">Peptide transport</keyword>
<evidence type="ECO:0000256" key="8">
    <source>
        <dbReference type="ARBA" id="ARBA00023136"/>
    </source>
</evidence>
<organism evidence="11">
    <name type="scientific">Kwoniella dejecticola CBS 10117</name>
    <dbReference type="NCBI Taxonomy" id="1296121"/>
    <lineage>
        <taxon>Eukaryota</taxon>
        <taxon>Fungi</taxon>
        <taxon>Dikarya</taxon>
        <taxon>Basidiomycota</taxon>
        <taxon>Agaricomycotina</taxon>
        <taxon>Tremellomycetes</taxon>
        <taxon>Tremellales</taxon>
        <taxon>Cryptococcaceae</taxon>
        <taxon>Kwoniella</taxon>
    </lineage>
</organism>
<dbReference type="Pfam" id="PF03169">
    <property type="entry name" value="OPT"/>
    <property type="match status" value="1"/>
</dbReference>
<protein>
    <submittedName>
        <fullName evidence="11">OPT family small oligopeptide transporter</fullName>
    </submittedName>
</protein>
<reference evidence="12" key="3">
    <citation type="submission" date="2024-02" db="EMBL/GenBank/DDBJ databases">
        <title>Comparative genomics of Cryptococcus and Kwoniella reveals pathogenesis evolution and contrasting modes of karyotype evolution via chromosome fusion or intercentromeric recombination.</title>
        <authorList>
            <person name="Coelho M.A."/>
            <person name="David-Palma M."/>
            <person name="Shea T."/>
            <person name="Bowers K."/>
            <person name="McGinley-Smith S."/>
            <person name="Mohammad A.W."/>
            <person name="Gnirke A."/>
            <person name="Yurkov A.M."/>
            <person name="Nowrousian M."/>
            <person name="Sun S."/>
            <person name="Cuomo C.A."/>
            <person name="Heitman J."/>
        </authorList>
    </citation>
    <scope>NUCLEOTIDE SEQUENCE</scope>
    <source>
        <strain evidence="12">CBS 10117</strain>
    </source>
</reference>
<feature type="transmembrane region" description="Helical" evidence="10">
    <location>
        <begin position="447"/>
        <end position="466"/>
    </location>
</feature>
<feature type="compositionally biased region" description="Basic and acidic residues" evidence="9">
    <location>
        <begin position="51"/>
        <end position="68"/>
    </location>
</feature>
<feature type="transmembrane region" description="Helical" evidence="10">
    <location>
        <begin position="499"/>
        <end position="519"/>
    </location>
</feature>
<gene>
    <name evidence="11" type="ORF">I303_00532</name>
    <name evidence="12" type="ORF">I303_100531</name>
</gene>
<comment type="subcellular location">
    <subcellularLocation>
        <location evidence="1">Membrane</location>
        <topology evidence="1">Multi-pass membrane protein</topology>
    </subcellularLocation>
</comment>
<keyword evidence="4 10" id="KW-0812">Transmembrane</keyword>
<feature type="transmembrane region" description="Helical" evidence="10">
    <location>
        <begin position="334"/>
        <end position="356"/>
    </location>
</feature>
<dbReference type="InterPro" id="IPR004648">
    <property type="entry name" value="Oligpept_transpt"/>
</dbReference>
<dbReference type="GO" id="GO:0015031">
    <property type="term" value="P:protein transport"/>
    <property type="evidence" value="ECO:0007669"/>
    <property type="project" value="UniProtKB-KW"/>
</dbReference>
<feature type="transmembrane region" description="Helical" evidence="10">
    <location>
        <begin position="295"/>
        <end position="314"/>
    </location>
</feature>